<dbReference type="InterPro" id="IPR011483">
    <property type="entry name" value="Sde182_NH-like"/>
</dbReference>
<dbReference type="Pfam" id="PF07632">
    <property type="entry name" value="Sde182_NH-like"/>
    <property type="match status" value="1"/>
</dbReference>
<dbReference type="AlphaFoldDB" id="A0A9P8ZUT2"/>
<evidence type="ECO:0000313" key="2">
    <source>
        <dbReference type="EMBL" id="KAH6651974.1"/>
    </source>
</evidence>
<dbReference type="Gene3D" id="3.90.245.10">
    <property type="entry name" value="Ribonucleoside hydrolase-like"/>
    <property type="match status" value="1"/>
</dbReference>
<sequence>MPKIVNVYADAVENLKEHANPDAKYPSEESIKGWIKSSADVYSMAAVVDNIPFGDAGKLLLKRILTKDNRPLWILP</sequence>
<accession>A0A9P8ZUT2</accession>
<dbReference type="InterPro" id="IPR036452">
    <property type="entry name" value="Ribo_hydro-like"/>
</dbReference>
<dbReference type="RefSeq" id="XP_045956252.1">
    <property type="nucleotide sequence ID" value="XM_046096317.1"/>
</dbReference>
<dbReference type="GO" id="GO:0016799">
    <property type="term" value="F:hydrolase activity, hydrolyzing N-glycosyl compounds"/>
    <property type="evidence" value="ECO:0007669"/>
    <property type="project" value="InterPro"/>
</dbReference>
<gene>
    <name evidence="2" type="ORF">BKA67DRAFT_343375</name>
</gene>
<keyword evidence="3" id="KW-1185">Reference proteome</keyword>
<dbReference type="Proteomes" id="UP000758603">
    <property type="component" value="Unassembled WGS sequence"/>
</dbReference>
<evidence type="ECO:0000259" key="1">
    <source>
        <dbReference type="Pfam" id="PF07632"/>
    </source>
</evidence>
<reference evidence="2" key="1">
    <citation type="journal article" date="2021" name="Nat. Commun.">
        <title>Genetic determinants of endophytism in the Arabidopsis root mycobiome.</title>
        <authorList>
            <person name="Mesny F."/>
            <person name="Miyauchi S."/>
            <person name="Thiergart T."/>
            <person name="Pickel B."/>
            <person name="Atanasova L."/>
            <person name="Karlsson M."/>
            <person name="Huettel B."/>
            <person name="Barry K.W."/>
            <person name="Haridas S."/>
            <person name="Chen C."/>
            <person name="Bauer D."/>
            <person name="Andreopoulos W."/>
            <person name="Pangilinan J."/>
            <person name="LaButti K."/>
            <person name="Riley R."/>
            <person name="Lipzen A."/>
            <person name="Clum A."/>
            <person name="Drula E."/>
            <person name="Henrissat B."/>
            <person name="Kohler A."/>
            <person name="Grigoriev I.V."/>
            <person name="Martin F.M."/>
            <person name="Hacquard S."/>
        </authorList>
    </citation>
    <scope>NUCLEOTIDE SEQUENCE</scope>
    <source>
        <strain evidence="2">MPI-SDFR-AT-0073</strain>
    </source>
</reference>
<protein>
    <recommendedName>
        <fullName evidence="1">Cellulose-binding Sde182 nucleoside hydrolase-like domain-containing protein</fullName>
    </recommendedName>
</protein>
<evidence type="ECO:0000313" key="3">
    <source>
        <dbReference type="Proteomes" id="UP000758603"/>
    </source>
</evidence>
<dbReference type="GeneID" id="70125210"/>
<feature type="domain" description="Cellulose-binding Sde182 nucleoside hydrolase-like" evidence="1">
    <location>
        <begin position="2"/>
        <end position="75"/>
    </location>
</feature>
<comment type="caution">
    <text evidence="2">The sequence shown here is derived from an EMBL/GenBank/DDBJ whole genome shotgun (WGS) entry which is preliminary data.</text>
</comment>
<organism evidence="2 3">
    <name type="scientific">Truncatella angustata</name>
    <dbReference type="NCBI Taxonomy" id="152316"/>
    <lineage>
        <taxon>Eukaryota</taxon>
        <taxon>Fungi</taxon>
        <taxon>Dikarya</taxon>
        <taxon>Ascomycota</taxon>
        <taxon>Pezizomycotina</taxon>
        <taxon>Sordariomycetes</taxon>
        <taxon>Xylariomycetidae</taxon>
        <taxon>Amphisphaeriales</taxon>
        <taxon>Sporocadaceae</taxon>
        <taxon>Truncatella</taxon>
    </lineage>
</organism>
<proteinExistence type="predicted"/>
<name>A0A9P8ZUT2_9PEZI</name>
<dbReference type="EMBL" id="JAGPXC010000006">
    <property type="protein sequence ID" value="KAH6651974.1"/>
    <property type="molecule type" value="Genomic_DNA"/>
</dbReference>